<keyword evidence="8" id="KW-1185">Reference proteome</keyword>
<comment type="caution">
    <text evidence="7">The sequence shown here is derived from an EMBL/GenBank/DDBJ whole genome shotgun (WGS) entry which is preliminary data.</text>
</comment>
<evidence type="ECO:0000256" key="4">
    <source>
        <dbReference type="ARBA" id="ARBA00022723"/>
    </source>
</evidence>
<proteinExistence type="inferred from homology"/>
<evidence type="ECO:0000256" key="3">
    <source>
        <dbReference type="ARBA" id="ARBA00022679"/>
    </source>
</evidence>
<dbReference type="PROSITE" id="PS00444">
    <property type="entry name" value="POLYPRENYL_SYNTHASE_2"/>
    <property type="match status" value="1"/>
</dbReference>
<evidence type="ECO:0000256" key="2">
    <source>
        <dbReference type="ARBA" id="ARBA00006706"/>
    </source>
</evidence>
<dbReference type="Gene3D" id="1.10.600.10">
    <property type="entry name" value="Farnesyl Diphosphate Synthase"/>
    <property type="match status" value="1"/>
</dbReference>
<dbReference type="SUPFAM" id="SSF48576">
    <property type="entry name" value="Terpenoid synthases"/>
    <property type="match status" value="1"/>
</dbReference>
<organism evidence="7 8">
    <name type="scientific">Acidiferrimicrobium australe</name>
    <dbReference type="NCBI Taxonomy" id="2664430"/>
    <lineage>
        <taxon>Bacteria</taxon>
        <taxon>Bacillati</taxon>
        <taxon>Actinomycetota</taxon>
        <taxon>Acidimicrobiia</taxon>
        <taxon>Acidimicrobiales</taxon>
        <taxon>Acidimicrobiaceae</taxon>
        <taxon>Acidiferrimicrobium</taxon>
    </lineage>
</organism>
<dbReference type="Proteomes" id="UP000437736">
    <property type="component" value="Unassembled WGS sequence"/>
</dbReference>
<dbReference type="Pfam" id="PF00348">
    <property type="entry name" value="polyprenyl_synt"/>
    <property type="match status" value="1"/>
</dbReference>
<dbReference type="PANTHER" id="PTHR12001">
    <property type="entry name" value="GERANYLGERANYL PYROPHOSPHATE SYNTHASE"/>
    <property type="match status" value="1"/>
</dbReference>
<dbReference type="PANTHER" id="PTHR12001:SF69">
    <property type="entry name" value="ALL TRANS-POLYPRENYL-DIPHOSPHATE SYNTHASE PDSS1"/>
    <property type="match status" value="1"/>
</dbReference>
<comment type="similarity">
    <text evidence="2 6">Belongs to the FPP/GGPP synthase family.</text>
</comment>
<evidence type="ECO:0000313" key="7">
    <source>
        <dbReference type="EMBL" id="MST31299.1"/>
    </source>
</evidence>
<reference evidence="7 8" key="1">
    <citation type="submission" date="2019-11" db="EMBL/GenBank/DDBJ databases">
        <title>Acidiferrimicrobium australis gen. nov., sp. nov., an acidophilic and obligately heterotrophic, member of the Actinobacteria that catalyses dissimilatory oxido- reduction of iron isolated from metal-rich acidic water in Chile.</title>
        <authorList>
            <person name="Gonzalez D."/>
            <person name="Huber K."/>
            <person name="Hedrich S."/>
            <person name="Rojas-Villalobos C."/>
            <person name="Quatrini R."/>
            <person name="Dinamarca M.A."/>
            <person name="Schwarz A."/>
            <person name="Canales C."/>
            <person name="Nancucheo I."/>
        </authorList>
    </citation>
    <scope>NUCLEOTIDE SEQUENCE [LARGE SCALE GENOMIC DNA]</scope>
    <source>
        <strain evidence="7 8">USS-CCA1</strain>
    </source>
</reference>
<dbReference type="SFLD" id="SFLDS00005">
    <property type="entry name" value="Isoprenoid_Synthase_Type_I"/>
    <property type="match status" value="1"/>
</dbReference>
<keyword evidence="3 6" id="KW-0808">Transferase</keyword>
<gene>
    <name evidence="7" type="ORF">GHK86_00945</name>
</gene>
<name>A0ABW9QPH7_9ACTN</name>
<evidence type="ECO:0000256" key="5">
    <source>
        <dbReference type="ARBA" id="ARBA00022842"/>
    </source>
</evidence>
<evidence type="ECO:0000313" key="8">
    <source>
        <dbReference type="Proteomes" id="UP000437736"/>
    </source>
</evidence>
<evidence type="ECO:0000256" key="6">
    <source>
        <dbReference type="RuleBase" id="RU004466"/>
    </source>
</evidence>
<sequence length="440" mass="45943">MDEPEQDVLGADEVVVEQAGLFLGQDQDSPGSICETFEQVNRLHRGVSDVGGDPGPVPGGCRHPRAPVSATTWSSVATVYPRLPAREPTPRSRPRRCGFAVGNPARVLSPVVNVLEQLQLPGLDGHLSRVEGALRLAVAAEDPFLHEVAGHLVHAGGKRLRPALAVASALAGGAAVDDDVVQGGVAVELVHLGSLYHDDVIDQAGSRHRVDSVNARWGNLIAILAGDFLLARASEIAARLGTEVAGLLAATIGSLCAGEVAQLQAAFDTARSEAAYVRAVEGKTASLFSASCRIGALVSGLPREWVDALTGYGRALGVAFQIWDDVRDLVGTEDVLGKPAGHDMVEGTYTLPVIRTLARPGVGDDLRALLGRPLDAPTRDKARDLILGTDAIESVTVEGRRWADRADAALGPLRAGGAPLETLDGLAGLGHSLFDNLDLG</sequence>
<comment type="cofactor">
    <cofactor evidence="1">
        <name>Mg(2+)</name>
        <dbReference type="ChEBI" id="CHEBI:18420"/>
    </cofactor>
</comment>
<protein>
    <submittedName>
        <fullName evidence="7">Polyprenyl synthetase family protein</fullName>
    </submittedName>
</protein>
<dbReference type="InterPro" id="IPR008949">
    <property type="entry name" value="Isoprenoid_synthase_dom_sf"/>
</dbReference>
<dbReference type="CDD" id="cd00685">
    <property type="entry name" value="Trans_IPPS_HT"/>
    <property type="match status" value="1"/>
</dbReference>
<keyword evidence="4" id="KW-0479">Metal-binding</keyword>
<evidence type="ECO:0000256" key="1">
    <source>
        <dbReference type="ARBA" id="ARBA00001946"/>
    </source>
</evidence>
<dbReference type="InterPro" id="IPR033749">
    <property type="entry name" value="Polyprenyl_synt_CS"/>
</dbReference>
<dbReference type="InterPro" id="IPR000092">
    <property type="entry name" value="Polyprenyl_synt"/>
</dbReference>
<accession>A0ABW9QPH7</accession>
<dbReference type="EMBL" id="WJHE01000033">
    <property type="protein sequence ID" value="MST31299.1"/>
    <property type="molecule type" value="Genomic_DNA"/>
</dbReference>
<keyword evidence="5" id="KW-0460">Magnesium</keyword>